<reference evidence="2 3" key="1">
    <citation type="journal article" date="2011" name="J. Bacteriol.">
        <title>Genome sequence of 'Pedosphaera parvula' Ellin514, an aerobic Verrucomicrobial isolate from pasture soil.</title>
        <authorList>
            <person name="Kant R."/>
            <person name="van Passel M.W."/>
            <person name="Sangwan P."/>
            <person name="Palva A."/>
            <person name="Lucas S."/>
            <person name="Copeland A."/>
            <person name="Lapidus A."/>
            <person name="Glavina Del Rio T."/>
            <person name="Dalin E."/>
            <person name="Tice H."/>
            <person name="Bruce D."/>
            <person name="Goodwin L."/>
            <person name="Pitluck S."/>
            <person name="Chertkov O."/>
            <person name="Larimer F.W."/>
            <person name="Land M.L."/>
            <person name="Hauser L."/>
            <person name="Brettin T.S."/>
            <person name="Detter J.C."/>
            <person name="Han S."/>
            <person name="de Vos W.M."/>
            <person name="Janssen P.H."/>
            <person name="Smidt H."/>
        </authorList>
    </citation>
    <scope>NUCLEOTIDE SEQUENCE [LARGE SCALE GENOMIC DNA]</scope>
    <source>
        <strain evidence="2 3">Ellin514</strain>
    </source>
</reference>
<evidence type="ECO:0000313" key="3">
    <source>
        <dbReference type="Proteomes" id="UP000003688"/>
    </source>
</evidence>
<feature type="transmembrane region" description="Helical" evidence="1">
    <location>
        <begin position="33"/>
        <end position="55"/>
    </location>
</feature>
<organism evidence="2 3">
    <name type="scientific">Pedosphaera parvula (strain Ellin514)</name>
    <dbReference type="NCBI Taxonomy" id="320771"/>
    <lineage>
        <taxon>Bacteria</taxon>
        <taxon>Pseudomonadati</taxon>
        <taxon>Verrucomicrobiota</taxon>
        <taxon>Pedosphaerae</taxon>
        <taxon>Pedosphaerales</taxon>
        <taxon>Pedosphaeraceae</taxon>
        <taxon>Pedosphaera</taxon>
    </lineage>
</organism>
<gene>
    <name evidence="2" type="ORF">Cflav_PD5221</name>
</gene>
<dbReference type="AlphaFoldDB" id="B9XCB8"/>
<accession>B9XCB8</accession>
<comment type="caution">
    <text evidence="2">The sequence shown here is derived from an EMBL/GenBank/DDBJ whole genome shotgun (WGS) entry which is preliminary data.</text>
</comment>
<sequence>MSDDALPPGNYSNIKYWSVSLADNHLQLKAGAIPWKLILLVEILVCPLTFLFLFLACRHFSFPQDRLLFILMCLPMAFAILGCFFLSGNASPRRTRQGRFFDV</sequence>
<proteinExistence type="predicted"/>
<feature type="transmembrane region" description="Helical" evidence="1">
    <location>
        <begin position="67"/>
        <end position="87"/>
    </location>
</feature>
<keyword evidence="1" id="KW-0472">Membrane</keyword>
<keyword evidence="3" id="KW-1185">Reference proteome</keyword>
<keyword evidence="1" id="KW-1133">Transmembrane helix</keyword>
<name>B9XCB8_PEDPL</name>
<dbReference type="EMBL" id="ABOX02000004">
    <property type="protein sequence ID" value="EEF62586.1"/>
    <property type="molecule type" value="Genomic_DNA"/>
</dbReference>
<evidence type="ECO:0000313" key="2">
    <source>
        <dbReference type="EMBL" id="EEF62586.1"/>
    </source>
</evidence>
<keyword evidence="1" id="KW-0812">Transmembrane</keyword>
<protein>
    <submittedName>
        <fullName evidence="2">Uncharacterized protein</fullName>
    </submittedName>
</protein>
<dbReference type="Proteomes" id="UP000003688">
    <property type="component" value="Unassembled WGS sequence"/>
</dbReference>
<evidence type="ECO:0000256" key="1">
    <source>
        <dbReference type="SAM" id="Phobius"/>
    </source>
</evidence>